<name>A0ACB9R5B7_9MYRT</name>
<keyword evidence="2" id="KW-1185">Reference proteome</keyword>
<gene>
    <name evidence="1" type="ORF">MLD38_011797</name>
</gene>
<protein>
    <submittedName>
        <fullName evidence="1">Uncharacterized protein</fullName>
    </submittedName>
</protein>
<proteinExistence type="predicted"/>
<accession>A0ACB9R5B7</accession>
<comment type="caution">
    <text evidence="1">The sequence shown here is derived from an EMBL/GenBank/DDBJ whole genome shotgun (WGS) entry which is preliminary data.</text>
</comment>
<reference evidence="2" key="1">
    <citation type="journal article" date="2023" name="Front. Plant Sci.">
        <title>Chromosomal-level genome assembly of Melastoma candidum provides insights into trichome evolution.</title>
        <authorList>
            <person name="Zhong Y."/>
            <person name="Wu W."/>
            <person name="Sun C."/>
            <person name="Zou P."/>
            <person name="Liu Y."/>
            <person name="Dai S."/>
            <person name="Zhou R."/>
        </authorList>
    </citation>
    <scope>NUCLEOTIDE SEQUENCE [LARGE SCALE GENOMIC DNA]</scope>
</reference>
<sequence>METFVGHLLPGLGFSGVGLWHLYNHSNLHLINPSSYRSSAWFPTPKARYLELLLIALGSSASVSLELFLRPADERVLDPDGSVSGKHLHNFEHASISASLFVYSALAVVIDRSAVPESARSCLTQVLAAMAFGLELLVFWLHSSDHTHVEGQYHLLLQIVVFVSLLTTLLGIGHPDSFAVAFLRSWSIFFQGVWLTVMGFMLSSRELIAKGCGLQWEGPHEVVSCQDDEALHRAKALINIQFCWFFILVTTFSVSLYLVLAKIYGQKVEYQ</sequence>
<organism evidence="1 2">
    <name type="scientific">Melastoma candidum</name>
    <dbReference type="NCBI Taxonomy" id="119954"/>
    <lineage>
        <taxon>Eukaryota</taxon>
        <taxon>Viridiplantae</taxon>
        <taxon>Streptophyta</taxon>
        <taxon>Embryophyta</taxon>
        <taxon>Tracheophyta</taxon>
        <taxon>Spermatophyta</taxon>
        <taxon>Magnoliopsida</taxon>
        <taxon>eudicotyledons</taxon>
        <taxon>Gunneridae</taxon>
        <taxon>Pentapetalae</taxon>
        <taxon>rosids</taxon>
        <taxon>malvids</taxon>
        <taxon>Myrtales</taxon>
        <taxon>Melastomataceae</taxon>
        <taxon>Melastomatoideae</taxon>
        <taxon>Melastomateae</taxon>
        <taxon>Melastoma</taxon>
    </lineage>
</organism>
<dbReference type="EMBL" id="CM042883">
    <property type="protein sequence ID" value="KAI4373703.1"/>
    <property type="molecule type" value="Genomic_DNA"/>
</dbReference>
<evidence type="ECO:0000313" key="1">
    <source>
        <dbReference type="EMBL" id="KAI4373703.1"/>
    </source>
</evidence>
<dbReference type="Proteomes" id="UP001057402">
    <property type="component" value="Chromosome 4"/>
</dbReference>
<evidence type="ECO:0000313" key="2">
    <source>
        <dbReference type="Proteomes" id="UP001057402"/>
    </source>
</evidence>